<gene>
    <name evidence="5" type="primary">EXPA7_1</name>
    <name evidence="5" type="ORF">CK203_103469</name>
</gene>
<evidence type="ECO:0000256" key="1">
    <source>
        <dbReference type="ARBA" id="ARBA00023316"/>
    </source>
</evidence>
<comment type="similarity">
    <text evidence="2">Belongs to the expansin family. Expansin A subfamily.</text>
</comment>
<comment type="function">
    <text evidence="2">Causes loosening and extension of plant cell walls by disrupting non-covalent bonding between cellulose microfibrils and matrix glucans. No enzymatic activity has been found.</text>
</comment>
<organism evidence="5 6">
    <name type="scientific">Vitis vinifera</name>
    <name type="common">Grape</name>
    <dbReference type="NCBI Taxonomy" id="29760"/>
    <lineage>
        <taxon>Eukaryota</taxon>
        <taxon>Viridiplantae</taxon>
        <taxon>Streptophyta</taxon>
        <taxon>Embryophyta</taxon>
        <taxon>Tracheophyta</taxon>
        <taxon>Spermatophyta</taxon>
        <taxon>Magnoliopsida</taxon>
        <taxon>eudicotyledons</taxon>
        <taxon>Gunneridae</taxon>
        <taxon>Pentapetalae</taxon>
        <taxon>rosids</taxon>
        <taxon>Vitales</taxon>
        <taxon>Vitaceae</taxon>
        <taxon>Viteae</taxon>
        <taxon>Vitis</taxon>
    </lineage>
</organism>
<dbReference type="SUPFAM" id="SSF50685">
    <property type="entry name" value="Barwin-like endoglucanases"/>
    <property type="match status" value="1"/>
</dbReference>
<keyword evidence="1 2" id="KW-0961">Cell wall biogenesis/degradation</keyword>
<dbReference type="EMBL" id="QGNW01002736">
    <property type="protein sequence ID" value="RVW11693.1"/>
    <property type="molecule type" value="Genomic_DNA"/>
</dbReference>
<dbReference type="Gene3D" id="2.40.40.10">
    <property type="entry name" value="RlpA-like domain"/>
    <property type="match status" value="1"/>
</dbReference>
<evidence type="ECO:0000313" key="5">
    <source>
        <dbReference type="EMBL" id="RVW11693.1"/>
    </source>
</evidence>
<keyword evidence="2" id="KW-0134">Cell wall</keyword>
<dbReference type="InterPro" id="IPR007112">
    <property type="entry name" value="Expansin/allergen_DPBB_dom"/>
</dbReference>
<dbReference type="PRINTS" id="PR01226">
    <property type="entry name" value="EXPANSIN"/>
</dbReference>
<dbReference type="InterPro" id="IPR036908">
    <property type="entry name" value="RlpA-like_sf"/>
</dbReference>
<feature type="domain" description="Expansin-like EG45" evidence="4">
    <location>
        <begin position="131"/>
        <end position="172"/>
    </location>
</feature>
<dbReference type="InterPro" id="IPR002963">
    <property type="entry name" value="Expansin"/>
</dbReference>
<accession>A0A438BL57</accession>
<sequence length="172" mass="18650">MSVENHANMAASYPSSTSPPHHSHFPSTFPHAHPYLTHVPSLLQWAEIHPAPPASSSAASTPRTASSPPCSLSLSLSQWFFSSFFPLLHSSPFSPWFMLESSAFTPMVPLRQPPPSSSPPPTSARLDYALPSDNGGWCNSPCPHFNLAMLVFLKIAGYRAGIVPVAFRRVPC</sequence>
<comment type="caution">
    <text evidence="5">The sequence shown here is derived from an EMBL/GenBank/DDBJ whole genome shotgun (WGS) entry which is preliminary data.</text>
</comment>
<dbReference type="GO" id="GO:0009664">
    <property type="term" value="P:plant-type cell wall organization"/>
    <property type="evidence" value="ECO:0007669"/>
    <property type="project" value="InterPro"/>
</dbReference>
<dbReference type="PROSITE" id="PS50842">
    <property type="entry name" value="EXPANSIN_EG45"/>
    <property type="match status" value="1"/>
</dbReference>
<keyword evidence="2" id="KW-0964">Secreted</keyword>
<evidence type="ECO:0000256" key="2">
    <source>
        <dbReference type="RuleBase" id="RU365023"/>
    </source>
</evidence>
<protein>
    <recommendedName>
        <fullName evidence="2">Expansin</fullName>
    </recommendedName>
</protein>
<evidence type="ECO:0000259" key="4">
    <source>
        <dbReference type="PROSITE" id="PS50842"/>
    </source>
</evidence>
<evidence type="ECO:0000256" key="3">
    <source>
        <dbReference type="SAM" id="MobiDB-lite"/>
    </source>
</evidence>
<feature type="compositionally biased region" description="Low complexity" evidence="3">
    <location>
        <begin position="11"/>
        <end position="24"/>
    </location>
</feature>
<dbReference type="PANTHER" id="PTHR31867">
    <property type="entry name" value="EXPANSIN-A15"/>
    <property type="match status" value="1"/>
</dbReference>
<evidence type="ECO:0000313" key="6">
    <source>
        <dbReference type="Proteomes" id="UP000288805"/>
    </source>
</evidence>
<dbReference type="GO" id="GO:0016020">
    <property type="term" value="C:membrane"/>
    <property type="evidence" value="ECO:0007669"/>
    <property type="project" value="UniProtKB-SubCell"/>
</dbReference>
<comment type="subcellular location">
    <subcellularLocation>
        <location evidence="2">Secreted</location>
        <location evidence="2">Cell wall</location>
    </subcellularLocation>
    <subcellularLocation>
        <location evidence="2">Membrane</location>
        <topology evidence="2">Peripheral membrane protein</topology>
    </subcellularLocation>
</comment>
<proteinExistence type="inferred from homology"/>
<dbReference type="Proteomes" id="UP000288805">
    <property type="component" value="Unassembled WGS sequence"/>
</dbReference>
<dbReference type="AlphaFoldDB" id="A0A438BL57"/>
<feature type="region of interest" description="Disordered" evidence="3">
    <location>
        <begin position="1"/>
        <end position="24"/>
    </location>
</feature>
<name>A0A438BL57_VITVI</name>
<reference evidence="5 6" key="1">
    <citation type="journal article" date="2018" name="PLoS Genet.">
        <title>Population sequencing reveals clonal diversity and ancestral inbreeding in the grapevine cultivar Chardonnay.</title>
        <authorList>
            <person name="Roach M.J."/>
            <person name="Johnson D.L."/>
            <person name="Bohlmann J."/>
            <person name="van Vuuren H.J."/>
            <person name="Jones S.J."/>
            <person name="Pretorius I.S."/>
            <person name="Schmidt S.A."/>
            <person name="Borneman A.R."/>
        </authorList>
    </citation>
    <scope>NUCLEOTIDE SEQUENCE [LARGE SCALE GENOMIC DNA]</scope>
    <source>
        <strain evidence="6">cv. Chardonnay</strain>
        <tissue evidence="5">Leaf</tissue>
    </source>
</reference>
<dbReference type="SMART" id="SM00837">
    <property type="entry name" value="DPBB_1"/>
    <property type="match status" value="1"/>
</dbReference>